<gene>
    <name evidence="2" type="ORF">NDU88_007233</name>
</gene>
<feature type="region of interest" description="Disordered" evidence="1">
    <location>
        <begin position="36"/>
        <end position="113"/>
    </location>
</feature>
<dbReference type="Proteomes" id="UP001066276">
    <property type="component" value="Chromosome 9"/>
</dbReference>
<evidence type="ECO:0000256" key="1">
    <source>
        <dbReference type="SAM" id="MobiDB-lite"/>
    </source>
</evidence>
<sequence>MAPKKAVNPDCMIKLVRPAKSGSPIGLGKVAMGTVGPWRKETGPAEPTAKQKPSGAIESYFNQKQGRHVRTGDPGSGEGTRVSEAHRMPESESESGINPLLEGSASGKAIPIQEPSDSVSLEAIYQTIMARWEETRTVSHKTQSAYCKLQGAIRRVAKICSEFSERMGELKTRTVTLESESLAHNAVTDQLEIRMSDTQWKLEVFENRLRLNNLRVLGSPEEVEDNDIREFIIKLFKGAFPELLEWNWATEVHHAHRFPFEPRRQGRQESDKLREVLFLEVGGGGFILWLSVYDLASPDRKRSCEGCNIFVRPDFCHVNVEERQHLRQLILPFQLKGVQAYLINPATLKIVVQDWAQFFTSEIKAKEFLDGMGPS</sequence>
<keyword evidence="3" id="KW-1185">Reference proteome</keyword>
<dbReference type="Gene3D" id="3.30.250.20">
    <property type="entry name" value="L1 transposable element, C-terminal domain"/>
    <property type="match status" value="1"/>
</dbReference>
<feature type="compositionally biased region" description="Basic and acidic residues" evidence="1">
    <location>
        <begin position="81"/>
        <end position="90"/>
    </location>
</feature>
<dbReference type="AlphaFoldDB" id="A0AAV7N1I9"/>
<evidence type="ECO:0000313" key="3">
    <source>
        <dbReference type="Proteomes" id="UP001066276"/>
    </source>
</evidence>
<comment type="caution">
    <text evidence="2">The sequence shown here is derived from an EMBL/GenBank/DDBJ whole genome shotgun (WGS) entry which is preliminary data.</text>
</comment>
<protein>
    <submittedName>
        <fullName evidence="2">Uncharacterized protein</fullName>
    </submittedName>
</protein>
<dbReference type="PANTHER" id="PTHR11505">
    <property type="entry name" value="L1 TRANSPOSABLE ELEMENT-RELATED"/>
    <property type="match status" value="1"/>
</dbReference>
<name>A0AAV7N1I9_PLEWA</name>
<dbReference type="EMBL" id="JANPWB010000013">
    <property type="protein sequence ID" value="KAJ1109876.1"/>
    <property type="molecule type" value="Genomic_DNA"/>
</dbReference>
<proteinExistence type="predicted"/>
<dbReference type="InterPro" id="IPR004244">
    <property type="entry name" value="Transposase_22"/>
</dbReference>
<evidence type="ECO:0000313" key="2">
    <source>
        <dbReference type="EMBL" id="KAJ1109876.1"/>
    </source>
</evidence>
<dbReference type="InterPro" id="IPR042566">
    <property type="entry name" value="L1_C"/>
</dbReference>
<accession>A0AAV7N1I9</accession>
<reference evidence="2" key="1">
    <citation type="journal article" date="2022" name="bioRxiv">
        <title>Sequencing and chromosome-scale assembly of the giantPleurodeles waltlgenome.</title>
        <authorList>
            <person name="Brown T."/>
            <person name="Elewa A."/>
            <person name="Iarovenko S."/>
            <person name="Subramanian E."/>
            <person name="Araus A.J."/>
            <person name="Petzold A."/>
            <person name="Susuki M."/>
            <person name="Suzuki K.-i.T."/>
            <person name="Hayashi T."/>
            <person name="Toyoda A."/>
            <person name="Oliveira C."/>
            <person name="Osipova E."/>
            <person name="Leigh N.D."/>
            <person name="Simon A."/>
            <person name="Yun M.H."/>
        </authorList>
    </citation>
    <scope>NUCLEOTIDE SEQUENCE</scope>
    <source>
        <strain evidence="2">20211129_DDA</strain>
        <tissue evidence="2">Liver</tissue>
    </source>
</reference>
<organism evidence="2 3">
    <name type="scientific">Pleurodeles waltl</name>
    <name type="common">Iberian ribbed newt</name>
    <dbReference type="NCBI Taxonomy" id="8319"/>
    <lineage>
        <taxon>Eukaryota</taxon>
        <taxon>Metazoa</taxon>
        <taxon>Chordata</taxon>
        <taxon>Craniata</taxon>
        <taxon>Vertebrata</taxon>
        <taxon>Euteleostomi</taxon>
        <taxon>Amphibia</taxon>
        <taxon>Batrachia</taxon>
        <taxon>Caudata</taxon>
        <taxon>Salamandroidea</taxon>
        <taxon>Salamandridae</taxon>
        <taxon>Pleurodelinae</taxon>
        <taxon>Pleurodeles</taxon>
    </lineage>
</organism>